<comment type="caution">
    <text evidence="1">The sequence shown here is derived from an EMBL/GenBank/DDBJ whole genome shotgun (WGS) entry which is preliminary data.</text>
</comment>
<keyword evidence="2" id="KW-1185">Reference proteome</keyword>
<name>A0ABR3MNX3_9TELE</name>
<proteinExistence type="predicted"/>
<accession>A0ABR3MNX3</accession>
<evidence type="ECO:0000313" key="2">
    <source>
        <dbReference type="Proteomes" id="UP001558613"/>
    </source>
</evidence>
<reference evidence="1 2" key="1">
    <citation type="submission" date="2023-09" db="EMBL/GenBank/DDBJ databases">
        <authorList>
            <person name="Wang M."/>
        </authorList>
    </citation>
    <scope>NUCLEOTIDE SEQUENCE [LARGE SCALE GENOMIC DNA]</scope>
    <source>
        <strain evidence="1">GT-2023</strain>
        <tissue evidence="1">Liver</tissue>
    </source>
</reference>
<organism evidence="1 2">
    <name type="scientific">Cirrhinus molitorella</name>
    <name type="common">mud carp</name>
    <dbReference type="NCBI Taxonomy" id="172907"/>
    <lineage>
        <taxon>Eukaryota</taxon>
        <taxon>Metazoa</taxon>
        <taxon>Chordata</taxon>
        <taxon>Craniata</taxon>
        <taxon>Vertebrata</taxon>
        <taxon>Euteleostomi</taxon>
        <taxon>Actinopterygii</taxon>
        <taxon>Neopterygii</taxon>
        <taxon>Teleostei</taxon>
        <taxon>Ostariophysi</taxon>
        <taxon>Cypriniformes</taxon>
        <taxon>Cyprinidae</taxon>
        <taxon>Labeoninae</taxon>
        <taxon>Labeonini</taxon>
        <taxon>Cirrhinus</taxon>
    </lineage>
</organism>
<gene>
    <name evidence="1" type="ORF">QQF64_002015</name>
</gene>
<dbReference type="Proteomes" id="UP001558613">
    <property type="component" value="Unassembled WGS sequence"/>
</dbReference>
<protein>
    <submittedName>
        <fullName evidence="1">Uncharacterized protein</fullName>
    </submittedName>
</protein>
<evidence type="ECO:0000313" key="1">
    <source>
        <dbReference type="EMBL" id="KAL1266340.1"/>
    </source>
</evidence>
<dbReference type="EMBL" id="JAYMGO010000010">
    <property type="protein sequence ID" value="KAL1266340.1"/>
    <property type="molecule type" value="Genomic_DNA"/>
</dbReference>
<sequence length="91" mass="9391">MLTSRGCSPVMSPDGGYVGTCPSISIASSLPPAPGTPPRHLCQPAVSPSDSCRFRRAWQAYSCADSKPNICVSCGTDGGECPADLLSCCRP</sequence>